<dbReference type="CDD" id="cd02440">
    <property type="entry name" value="AdoMet_MTases"/>
    <property type="match status" value="1"/>
</dbReference>
<evidence type="ECO:0000313" key="7">
    <source>
        <dbReference type="EMBL" id="KOG28232.1"/>
    </source>
</evidence>
<dbReference type="GO" id="GO:0005886">
    <property type="term" value="C:plasma membrane"/>
    <property type="evidence" value="ECO:0007669"/>
    <property type="project" value="UniProtKB-SubCell"/>
</dbReference>
<dbReference type="PATRIC" id="fig|67356.5.peg.8536"/>
<dbReference type="InterPro" id="IPR001045">
    <property type="entry name" value="Spermi_synthase"/>
</dbReference>
<evidence type="ECO:0000256" key="4">
    <source>
        <dbReference type="HAMAP-Rule" id="MF_00198"/>
    </source>
</evidence>
<feature type="transmembrane region" description="Helical" evidence="4">
    <location>
        <begin position="232"/>
        <end position="250"/>
    </location>
</feature>
<feature type="binding site" evidence="4">
    <location>
        <position position="307"/>
    </location>
    <ligand>
        <name>spermidine</name>
        <dbReference type="ChEBI" id="CHEBI:57834"/>
    </ligand>
</feature>
<accession>A0A0L8KQP3</accession>
<dbReference type="HAMAP" id="MF_00198">
    <property type="entry name" value="Spermidine_synth"/>
    <property type="match status" value="1"/>
</dbReference>
<dbReference type="SUPFAM" id="SSF53335">
    <property type="entry name" value="S-adenosyl-L-methionine-dependent methyltransferases"/>
    <property type="match status" value="1"/>
</dbReference>
<dbReference type="GO" id="GO:0004766">
    <property type="term" value="F:spermidine synthase activity"/>
    <property type="evidence" value="ECO:0007669"/>
    <property type="project" value="UniProtKB-UniRule"/>
</dbReference>
<dbReference type="PANTHER" id="PTHR43317:SF1">
    <property type="entry name" value="THERMOSPERMINE SYNTHASE ACAULIS5"/>
    <property type="match status" value="1"/>
</dbReference>
<dbReference type="InterPro" id="IPR030373">
    <property type="entry name" value="PABS_CS"/>
</dbReference>
<feature type="transmembrane region" description="Helical" evidence="4">
    <location>
        <begin position="134"/>
        <end position="157"/>
    </location>
</feature>
<dbReference type="PROSITE" id="PS51006">
    <property type="entry name" value="PABS_2"/>
    <property type="match status" value="1"/>
</dbReference>
<keyword evidence="4" id="KW-0472">Membrane</keyword>
<evidence type="ECO:0000256" key="2">
    <source>
        <dbReference type="ARBA" id="ARBA00022679"/>
    </source>
</evidence>
<feature type="transmembrane region" description="Helical" evidence="4">
    <location>
        <begin position="91"/>
        <end position="114"/>
    </location>
</feature>
<keyword evidence="4" id="KW-1003">Cell membrane</keyword>
<comment type="caution">
    <text evidence="4">Lacks conserved residue(s) required for the propagation of feature annotation.</text>
</comment>
<comment type="caution">
    <text evidence="7">The sequence shown here is derived from an EMBL/GenBank/DDBJ whole genome shotgun (WGS) entry which is preliminary data.</text>
</comment>
<evidence type="ECO:0000256" key="1">
    <source>
        <dbReference type="ARBA" id="ARBA00007867"/>
    </source>
</evidence>
<comment type="function">
    <text evidence="4">Catalyzes the irreversible transfer of a propylamine group from the amino donor S-adenosylmethioninamine (decarboxy-AdoMet) to putrescine (1,4-diaminobutane) to yield spermidine.</text>
</comment>
<comment type="subcellular location">
    <subcellularLocation>
        <location evidence="4">Cell membrane</location>
        <topology evidence="4">Multi-pass membrane protein</topology>
    </subcellularLocation>
</comment>
<gene>
    <name evidence="4" type="primary">speE</name>
    <name evidence="7" type="ORF">ADK37_39905</name>
</gene>
<keyword evidence="4" id="KW-1133">Transmembrane helix</keyword>
<comment type="pathway">
    <text evidence="4">Amine and polyamine biosynthesis; spermidine biosynthesis; spermidine from putrescine: step 1/1.</text>
</comment>
<sequence>MIEPHAPAPPGTTPPWAGPAGLPLRAGTGRFLVLASVFVCASCGLVYELELVALATYLIGDSVTQASVVLSVMVFAMGIGSLAAKRLRWRAAAAFGVLEAALALVGGCSAMALYAVFAWTGDWGGLWASGPRCLLVAFSLAIGVLIGAEVPLLMELIQRIRRQDAGGAVADLFAADYVGALVGGLAFPFLLLPLFGQLTGALLTGTVNLIVGGALVLGLFGRDLSRRARWCLLAGNLAVFAVLATAAVLVDDFERAARQAVYGPDVRVALQTDVQEVVLTGDTDGRPLGLFLDGRLRVSGRDEYRYHEALVHPAMSGPHARVLILGGGDGLAAREVLRHAGVRRVDVVELDEEVLRLARHDPALARLNGHVYGDPRVHVSTADAFHWLRGAPTATYDVVIADLPDPGITASTKLYSQEFYGLVRRTLADDGRLVVHAGPVASRPRGFWTVETTVHTAGLRTAPYRVGGRDSGFTAGPDRSAGAARSPHDWGFVLAAPGRRPELRLDPQGPRRRTLTQAGLTADGRAAADSRISGLRASTLVRPRY</sequence>
<organism evidence="7 8">
    <name type="scientific">Streptomyces resistomycificus</name>
    <dbReference type="NCBI Taxonomy" id="67356"/>
    <lineage>
        <taxon>Bacteria</taxon>
        <taxon>Bacillati</taxon>
        <taxon>Actinomycetota</taxon>
        <taxon>Actinomycetes</taxon>
        <taxon>Kitasatosporales</taxon>
        <taxon>Streptomycetaceae</taxon>
        <taxon>Streptomyces</taxon>
        <taxon>Streptomyces aurantiacus group</taxon>
    </lineage>
</organism>
<protein>
    <recommendedName>
        <fullName evidence="4">Polyamine aminopropyltransferase</fullName>
    </recommendedName>
    <alternativeName>
        <fullName evidence="4">Putrescine aminopropyltransferase</fullName>
        <shortName evidence="4">PAPT</shortName>
    </alternativeName>
    <alternativeName>
        <fullName evidence="4">Spermidine synthase</fullName>
        <shortName evidence="4">SPDS</shortName>
        <shortName evidence="4">SPDSY</shortName>
        <ecNumber evidence="4">2.5.1.16</ecNumber>
    </alternativeName>
</protein>
<dbReference type="eggNOG" id="COG4262">
    <property type="taxonomic scope" value="Bacteria"/>
</dbReference>
<evidence type="ECO:0000256" key="5">
    <source>
        <dbReference type="PROSITE-ProRule" id="PRU00354"/>
    </source>
</evidence>
<dbReference type="Proteomes" id="UP000037251">
    <property type="component" value="Unassembled WGS sequence"/>
</dbReference>
<dbReference type="AlphaFoldDB" id="A0A0L8KQP3"/>
<dbReference type="UniPathway" id="UPA00248">
    <property type="reaction ID" value="UER00314"/>
</dbReference>
<dbReference type="SUPFAM" id="SSF103473">
    <property type="entry name" value="MFS general substrate transporter"/>
    <property type="match status" value="1"/>
</dbReference>
<comment type="similarity">
    <text evidence="1 4">Belongs to the spermidine/spermine synthase family.</text>
</comment>
<keyword evidence="8" id="KW-1185">Reference proteome</keyword>
<dbReference type="STRING" id="67356.AQJ84_15585"/>
<keyword evidence="2 4" id="KW-0808">Transferase</keyword>
<feature type="binding site" evidence="4">
    <location>
        <begin position="383"/>
        <end position="384"/>
    </location>
    <ligand>
        <name>S-methyl-5'-thioadenosine</name>
        <dbReference type="ChEBI" id="CHEBI:17509"/>
    </ligand>
</feature>
<feature type="binding site" evidence="4">
    <location>
        <position position="349"/>
    </location>
    <ligand>
        <name>S-methyl-5'-thioadenosine</name>
        <dbReference type="ChEBI" id="CHEBI:17509"/>
    </ligand>
</feature>
<proteinExistence type="inferred from homology"/>
<dbReference type="NCBIfam" id="NF037959">
    <property type="entry name" value="MFS_SpdSyn"/>
    <property type="match status" value="1"/>
</dbReference>
<dbReference type="OrthoDB" id="9793120at2"/>
<dbReference type="EC" id="2.5.1.16" evidence="4"/>
<feature type="binding site" evidence="4">
    <location>
        <position position="275"/>
    </location>
    <ligand>
        <name>S-methyl-5'-thioadenosine</name>
        <dbReference type="ChEBI" id="CHEBI:17509"/>
    </ligand>
</feature>
<feature type="binding site" evidence="4">
    <location>
        <position position="329"/>
    </location>
    <ligand>
        <name>spermidine</name>
        <dbReference type="ChEBI" id="CHEBI:57834"/>
    </ligand>
</feature>
<dbReference type="Pfam" id="PF01564">
    <property type="entry name" value="Spermine_synth"/>
    <property type="match status" value="1"/>
</dbReference>
<feature type="transmembrane region" description="Helical" evidence="4">
    <location>
        <begin position="169"/>
        <end position="192"/>
    </location>
</feature>
<reference evidence="8" key="1">
    <citation type="submission" date="2015-07" db="EMBL/GenBank/DDBJ databases">
        <authorList>
            <person name="Ju K.-S."/>
            <person name="Doroghazi J.R."/>
            <person name="Metcalf W.W."/>
        </authorList>
    </citation>
    <scope>NUCLEOTIDE SEQUENCE [LARGE SCALE GENOMIC DNA]</scope>
    <source>
        <strain evidence="8">NRRL 2290</strain>
    </source>
</reference>
<feature type="transmembrane region" description="Helical" evidence="4">
    <location>
        <begin position="31"/>
        <end position="59"/>
    </location>
</feature>
<comment type="subunit">
    <text evidence="4">Homodimer or homotetramer.</text>
</comment>
<dbReference type="Gene3D" id="3.40.50.150">
    <property type="entry name" value="Vaccinia Virus protein VP39"/>
    <property type="match status" value="1"/>
</dbReference>
<dbReference type="InterPro" id="IPR030374">
    <property type="entry name" value="PABS"/>
</dbReference>
<keyword evidence="4" id="KW-0812">Transmembrane</keyword>
<evidence type="ECO:0000256" key="3">
    <source>
        <dbReference type="ARBA" id="ARBA00023115"/>
    </source>
</evidence>
<keyword evidence="4" id="KW-0745">Spermidine biosynthesis</keyword>
<evidence type="ECO:0000313" key="8">
    <source>
        <dbReference type="Proteomes" id="UP000037251"/>
    </source>
</evidence>
<dbReference type="NCBIfam" id="NF002956">
    <property type="entry name" value="PRK03612.1"/>
    <property type="match status" value="1"/>
</dbReference>
<dbReference type="PANTHER" id="PTHR43317">
    <property type="entry name" value="THERMOSPERMINE SYNTHASE ACAULIS5"/>
    <property type="match status" value="1"/>
</dbReference>
<keyword evidence="3 4" id="KW-0620">Polyamine biosynthesis</keyword>
<dbReference type="EMBL" id="LGUS01000235">
    <property type="protein sequence ID" value="KOG28232.1"/>
    <property type="molecule type" value="Genomic_DNA"/>
</dbReference>
<feature type="transmembrane region" description="Helical" evidence="4">
    <location>
        <begin position="198"/>
        <end position="220"/>
    </location>
</feature>
<comment type="catalytic activity">
    <reaction evidence="4">
        <text>S-adenosyl 3-(methylsulfanyl)propylamine + putrescine = S-methyl-5'-thioadenosine + spermidine + H(+)</text>
        <dbReference type="Rhea" id="RHEA:12721"/>
        <dbReference type="ChEBI" id="CHEBI:15378"/>
        <dbReference type="ChEBI" id="CHEBI:17509"/>
        <dbReference type="ChEBI" id="CHEBI:57443"/>
        <dbReference type="ChEBI" id="CHEBI:57834"/>
        <dbReference type="ChEBI" id="CHEBI:326268"/>
        <dbReference type="EC" id="2.5.1.16"/>
    </reaction>
</comment>
<feature type="domain" description="PABS" evidence="6">
    <location>
        <begin position="247"/>
        <end position="486"/>
    </location>
</feature>
<feature type="active site" description="Proton acceptor" evidence="4 5">
    <location>
        <position position="402"/>
    </location>
</feature>
<dbReference type="InterPro" id="IPR036259">
    <property type="entry name" value="MFS_trans_sf"/>
</dbReference>
<dbReference type="GO" id="GO:0008295">
    <property type="term" value="P:spermidine biosynthetic process"/>
    <property type="evidence" value="ECO:0007669"/>
    <property type="project" value="UniProtKB-UniRule"/>
</dbReference>
<dbReference type="PROSITE" id="PS01330">
    <property type="entry name" value="PABS_1"/>
    <property type="match status" value="1"/>
</dbReference>
<dbReference type="InterPro" id="IPR029063">
    <property type="entry name" value="SAM-dependent_MTases_sf"/>
</dbReference>
<dbReference type="RefSeq" id="WP_053193801.1">
    <property type="nucleotide sequence ID" value="NZ_KQ948991.1"/>
</dbReference>
<name>A0A0L8KQP3_9ACTN</name>
<dbReference type="GO" id="GO:0010487">
    <property type="term" value="F:thermospermine synthase activity"/>
    <property type="evidence" value="ECO:0007669"/>
    <property type="project" value="UniProtKB-ARBA"/>
</dbReference>
<feature type="transmembrane region" description="Helical" evidence="4">
    <location>
        <begin position="65"/>
        <end position="84"/>
    </location>
</feature>
<evidence type="ECO:0000259" key="6">
    <source>
        <dbReference type="PROSITE" id="PS51006"/>
    </source>
</evidence>